<dbReference type="RefSeq" id="WP_023173441.1">
    <property type="nucleotide sequence ID" value="NC_022600.1"/>
</dbReference>
<feature type="domain" description="DUF4142" evidence="1">
    <location>
        <begin position="44"/>
        <end position="183"/>
    </location>
</feature>
<evidence type="ECO:0000259" key="1">
    <source>
        <dbReference type="Pfam" id="PF13628"/>
    </source>
</evidence>
<dbReference type="STRING" id="1183438.GKIL_2065"/>
<name>U5QHC9_GLOK1</name>
<dbReference type="PANTHER" id="PTHR38593:SF1">
    <property type="entry name" value="BLR2558 PROTEIN"/>
    <property type="match status" value="1"/>
</dbReference>
<dbReference type="InterPro" id="IPR025419">
    <property type="entry name" value="DUF4142"/>
</dbReference>
<protein>
    <recommendedName>
        <fullName evidence="1">DUF4142 domain-containing protein</fullName>
    </recommendedName>
</protein>
<dbReference type="Proteomes" id="UP000017396">
    <property type="component" value="Chromosome"/>
</dbReference>
<dbReference type="PANTHER" id="PTHR38593">
    <property type="entry name" value="BLR2558 PROTEIN"/>
    <property type="match status" value="1"/>
</dbReference>
<gene>
    <name evidence="2" type="ORF">GKIL_2065</name>
</gene>
<dbReference type="AlphaFoldDB" id="U5QHC9"/>
<dbReference type="Pfam" id="PF13628">
    <property type="entry name" value="DUF4142"/>
    <property type="match status" value="1"/>
</dbReference>
<evidence type="ECO:0000313" key="2">
    <source>
        <dbReference type="EMBL" id="AGY58311.1"/>
    </source>
</evidence>
<sequence>MPRFFLLPLGLVVGLLGATPVVAQLPASEGNRPSPERRQSTSEADASILRTLAEYNIRQIALAQLAMQLSTNSQLVGYARQRLIEYSTLDRKLTELAQLRQLKLPRSARTLSSTAREALLDIDSRLSDLRTPLFDQAYLDALNSDDQALAETLQPQLEKTEDAEIKTLASQNLEKVKAQQAKVAPVAKVIAAAVTAQNKAQQAAQKPAAKTPK</sequence>
<evidence type="ECO:0000313" key="3">
    <source>
        <dbReference type="Proteomes" id="UP000017396"/>
    </source>
</evidence>
<keyword evidence="3" id="KW-1185">Reference proteome</keyword>
<proteinExistence type="predicted"/>
<reference evidence="2 3" key="1">
    <citation type="journal article" date="2013" name="PLoS ONE">
        <title>Cultivation and Complete Genome Sequencing of Gloeobacter kilaueensis sp. nov., from a Lava Cave in Kilauea Caldera, Hawai'i.</title>
        <authorList>
            <person name="Saw J.H."/>
            <person name="Schatz M."/>
            <person name="Brown M.V."/>
            <person name="Kunkel D.D."/>
            <person name="Foster J.S."/>
            <person name="Shick H."/>
            <person name="Christensen S."/>
            <person name="Hou S."/>
            <person name="Wan X."/>
            <person name="Donachie S.P."/>
        </authorList>
    </citation>
    <scope>NUCLEOTIDE SEQUENCE [LARGE SCALE GENOMIC DNA]</scope>
    <source>
        <strain evidence="3">JS</strain>
    </source>
</reference>
<dbReference type="InterPro" id="IPR012347">
    <property type="entry name" value="Ferritin-like"/>
</dbReference>
<dbReference type="Gene3D" id="1.20.1260.10">
    <property type="match status" value="1"/>
</dbReference>
<accession>U5QHC9</accession>
<dbReference type="eggNOG" id="COG3652">
    <property type="taxonomic scope" value="Bacteria"/>
</dbReference>
<dbReference type="KEGG" id="glj:GKIL_2065"/>
<organism evidence="2 3">
    <name type="scientific">Gloeobacter kilaueensis (strain ATCC BAA-2537 / CCAP 1431/1 / ULC 316 / JS1)</name>
    <dbReference type="NCBI Taxonomy" id="1183438"/>
    <lineage>
        <taxon>Bacteria</taxon>
        <taxon>Bacillati</taxon>
        <taxon>Cyanobacteriota</taxon>
        <taxon>Cyanophyceae</taxon>
        <taxon>Gloeobacterales</taxon>
        <taxon>Gloeobacteraceae</taxon>
        <taxon>Gloeobacter</taxon>
    </lineage>
</organism>
<dbReference type="HOGENOM" id="CLU_1292868_0_0_3"/>
<dbReference type="EMBL" id="CP003587">
    <property type="protein sequence ID" value="AGY58311.1"/>
    <property type="molecule type" value="Genomic_DNA"/>
</dbReference>